<dbReference type="Proteomes" id="UP001500909">
    <property type="component" value="Unassembled WGS sequence"/>
</dbReference>
<evidence type="ECO:0000313" key="3">
    <source>
        <dbReference type="EMBL" id="GAA0445653.1"/>
    </source>
</evidence>
<proteinExistence type="inferred from homology"/>
<sequence length="374" mass="39214">MTLPRQHRTPQPPVPVDHDALRAAVTDRFASYGIPHRRARTAATALCHGDLTGLDSHGVFNLGRLYLPLLDSGRADPVAEPATLTDLGACVVLDSRRALGLWAAAEAMDLAVERAGLYGIGLVSVRNATHFGCAGFHTARAADQGMIGVLAGNCGGQRIARPPDGRLAVLGTNPLSVAAPALTGHPFVLDMSTTVVPTGRIRAAARRGEPVPEGWLVDEAGVPRTDPEAFDRGEAHLRWLGGAPETGAYKGFGLGLAVELLAALLPGAAVGPAPEALQGDGRPHGSDDDIGFLALAVAPEKLRPDGDFAGAARTLFGTLLACPPVHEDRPVRYPGWWEAERARTRRREGIPLPAHLHEELTALGVLAPADGAVR</sequence>
<keyword evidence="2" id="KW-0560">Oxidoreductase</keyword>
<evidence type="ECO:0000256" key="2">
    <source>
        <dbReference type="ARBA" id="ARBA00023002"/>
    </source>
</evidence>
<keyword evidence="4" id="KW-1185">Reference proteome</keyword>
<comment type="caution">
    <text evidence="3">The sequence shown here is derived from an EMBL/GenBank/DDBJ whole genome shotgun (WGS) entry which is preliminary data.</text>
</comment>
<protein>
    <submittedName>
        <fullName evidence="3">Ldh family oxidoreductase</fullName>
    </submittedName>
</protein>
<dbReference type="SUPFAM" id="SSF89733">
    <property type="entry name" value="L-sulfolactate dehydrogenase-like"/>
    <property type="match status" value="1"/>
</dbReference>
<organism evidence="3 4">
    <name type="scientific">Streptomyces olivaceiscleroticus</name>
    <dbReference type="NCBI Taxonomy" id="68245"/>
    <lineage>
        <taxon>Bacteria</taxon>
        <taxon>Bacillati</taxon>
        <taxon>Actinomycetota</taxon>
        <taxon>Actinomycetes</taxon>
        <taxon>Kitasatosporales</taxon>
        <taxon>Streptomycetaceae</taxon>
        <taxon>Streptomyces</taxon>
    </lineage>
</organism>
<gene>
    <name evidence="3" type="ORF">GCM10010361_06770</name>
</gene>
<dbReference type="InterPro" id="IPR043144">
    <property type="entry name" value="Mal/L-sulf/L-lact_DH-like_ah"/>
</dbReference>
<accession>A0ABN0ZF44</accession>
<reference evidence="3 4" key="1">
    <citation type="journal article" date="2019" name="Int. J. Syst. Evol. Microbiol.">
        <title>The Global Catalogue of Microorganisms (GCM) 10K type strain sequencing project: providing services to taxonomists for standard genome sequencing and annotation.</title>
        <authorList>
            <consortium name="The Broad Institute Genomics Platform"/>
            <consortium name="The Broad Institute Genome Sequencing Center for Infectious Disease"/>
            <person name="Wu L."/>
            <person name="Ma J."/>
        </authorList>
    </citation>
    <scope>NUCLEOTIDE SEQUENCE [LARGE SCALE GENOMIC DNA]</scope>
    <source>
        <strain evidence="3 4">JCM 4805</strain>
    </source>
</reference>
<dbReference type="Gene3D" id="1.10.1530.10">
    <property type="match status" value="1"/>
</dbReference>
<dbReference type="InterPro" id="IPR043143">
    <property type="entry name" value="Mal/L-sulf/L-lact_DH-like_NADP"/>
</dbReference>
<dbReference type="PANTHER" id="PTHR11091:SF0">
    <property type="entry name" value="MALATE DEHYDROGENASE"/>
    <property type="match status" value="1"/>
</dbReference>
<dbReference type="EMBL" id="BAAABY010000007">
    <property type="protein sequence ID" value="GAA0445653.1"/>
    <property type="molecule type" value="Genomic_DNA"/>
</dbReference>
<dbReference type="RefSeq" id="WP_346092841.1">
    <property type="nucleotide sequence ID" value="NZ_BAAABY010000007.1"/>
</dbReference>
<dbReference type="InterPro" id="IPR036111">
    <property type="entry name" value="Mal/L-sulfo/L-lacto_DH-like_sf"/>
</dbReference>
<dbReference type="Gene3D" id="3.30.1370.60">
    <property type="entry name" value="Hypothetical oxidoreductase yiak, domain 2"/>
    <property type="match status" value="1"/>
</dbReference>
<dbReference type="PANTHER" id="PTHR11091">
    <property type="entry name" value="OXIDOREDUCTASE-RELATED"/>
    <property type="match status" value="1"/>
</dbReference>
<dbReference type="Pfam" id="PF02615">
    <property type="entry name" value="Ldh_2"/>
    <property type="match status" value="1"/>
</dbReference>
<evidence type="ECO:0000256" key="1">
    <source>
        <dbReference type="ARBA" id="ARBA00006056"/>
    </source>
</evidence>
<name>A0ABN0ZF44_9ACTN</name>
<comment type="similarity">
    <text evidence="1">Belongs to the LDH2/MDH2 oxidoreductase family.</text>
</comment>
<dbReference type="InterPro" id="IPR003767">
    <property type="entry name" value="Malate/L-lactate_DH-like"/>
</dbReference>
<evidence type="ECO:0000313" key="4">
    <source>
        <dbReference type="Proteomes" id="UP001500909"/>
    </source>
</evidence>